<dbReference type="InterPro" id="IPR003673">
    <property type="entry name" value="CoA-Trfase_fam_III"/>
</dbReference>
<dbReference type="AlphaFoldDB" id="A0AAE9HEZ3"/>
<keyword evidence="1 2" id="KW-0808">Transferase</keyword>
<dbReference type="Pfam" id="PF02515">
    <property type="entry name" value="CoA_transf_3"/>
    <property type="match status" value="1"/>
</dbReference>
<dbReference type="Proteomes" id="UP000830925">
    <property type="component" value="Chromosome"/>
</dbReference>
<evidence type="ECO:0000313" key="2">
    <source>
        <dbReference type="EMBL" id="UPL23096.1"/>
    </source>
</evidence>
<proteinExistence type="predicted"/>
<dbReference type="SUPFAM" id="SSF89796">
    <property type="entry name" value="CoA-transferase family III (CaiB/BaiF)"/>
    <property type="match status" value="1"/>
</dbReference>
<organism evidence="2 3">
    <name type="scientific">Alcaligenes faecalis</name>
    <dbReference type="NCBI Taxonomy" id="511"/>
    <lineage>
        <taxon>Bacteria</taxon>
        <taxon>Pseudomonadati</taxon>
        <taxon>Pseudomonadota</taxon>
        <taxon>Betaproteobacteria</taxon>
        <taxon>Burkholderiales</taxon>
        <taxon>Alcaligenaceae</taxon>
        <taxon>Alcaligenes</taxon>
    </lineage>
</organism>
<dbReference type="InterPro" id="IPR044855">
    <property type="entry name" value="CoA-Trfase_III_dom3_sf"/>
</dbReference>
<gene>
    <name evidence="2" type="ORF">MXF72_08470</name>
</gene>
<reference evidence="2" key="1">
    <citation type="submission" date="2022-04" db="EMBL/GenBank/DDBJ databases">
        <title>Genomic mining of Alcaligenes faecalis D334 producing ectoin and derivatives.</title>
        <authorList>
            <person name="Doan V.T."/>
            <person name="Quach N.T."/>
            <person name="Vu T.-H.-N."/>
            <person name="Phi Q.-T."/>
        </authorList>
    </citation>
    <scope>NUCLEOTIDE SEQUENCE</scope>
    <source>
        <strain evidence="2">D334</strain>
    </source>
</reference>
<dbReference type="PANTHER" id="PTHR48207">
    <property type="entry name" value="SUCCINATE--HYDROXYMETHYLGLUTARATE COA-TRANSFERASE"/>
    <property type="match status" value="1"/>
</dbReference>
<dbReference type="GO" id="GO:0008410">
    <property type="term" value="F:CoA-transferase activity"/>
    <property type="evidence" value="ECO:0007669"/>
    <property type="project" value="TreeGrafter"/>
</dbReference>
<sequence length="408" mass="43740">MSHTATAQPLAGYKVIDLTTFLSGPFCTQVLGDLGAEVVKIEAPEGDSSRSIPPHFVGEDSAYYLSINRNKSSLAVNLKTAEGLDLVRQLILKADVVVENYRPGVAARLGLDPQALCEEHPGLVWASISGFGQTGPDRDKPAYDMIVQALSGVMSLTGEEGRPAVRLGIPAGDTVAGLYATIAINAALADRERTGKGRIVDVAMLDCQLAMLSYQSAYALIAGVTPAPQGAKHDSIPTYRSFRGGDGREFVVTANTERMWQGLCRVLGLESLIDDERFQTGASRLKNKHALWEQLESAFATQAAAHWIPLLEEHSVPVALIQSVPEALAHARDSERSMILTLQNEDHSIEVVGNPIKFVGAEATPSRFPPRKGEDDARVLGEWLSLSAEAVSSLQSKGVLLNSTCSQA</sequence>
<dbReference type="InterPro" id="IPR023606">
    <property type="entry name" value="CoA-Trfase_III_dom_1_sf"/>
</dbReference>
<dbReference type="InterPro" id="IPR050483">
    <property type="entry name" value="CoA-transferase_III_domain"/>
</dbReference>
<dbReference type="EMBL" id="CP095873">
    <property type="protein sequence ID" value="UPL23096.1"/>
    <property type="molecule type" value="Genomic_DNA"/>
</dbReference>
<evidence type="ECO:0000256" key="1">
    <source>
        <dbReference type="ARBA" id="ARBA00022679"/>
    </source>
</evidence>
<accession>A0AAE9HEZ3</accession>
<dbReference type="Gene3D" id="3.30.1540.10">
    <property type="entry name" value="formyl-coa transferase, domain 3"/>
    <property type="match status" value="1"/>
</dbReference>
<dbReference type="Gene3D" id="3.40.50.10540">
    <property type="entry name" value="Crotonobetainyl-coa:carnitine coa-transferase, domain 1"/>
    <property type="match status" value="1"/>
</dbReference>
<evidence type="ECO:0000313" key="3">
    <source>
        <dbReference type="Proteomes" id="UP000830925"/>
    </source>
</evidence>
<protein>
    <submittedName>
        <fullName evidence="2">CoA transferase</fullName>
    </submittedName>
</protein>
<name>A0AAE9HEZ3_ALCFA</name>
<dbReference type="RefSeq" id="WP_083053468.1">
    <property type="nucleotide sequence ID" value="NZ_CP095873.1"/>
</dbReference>
<dbReference type="PANTHER" id="PTHR48207:SF3">
    <property type="entry name" value="SUCCINATE--HYDROXYMETHYLGLUTARATE COA-TRANSFERASE"/>
    <property type="match status" value="1"/>
</dbReference>